<dbReference type="EMBL" id="BA000012">
    <property type="protein sequence ID" value="BAB49705.1"/>
    <property type="molecule type" value="Genomic_DNA"/>
</dbReference>
<accession>Q98I11</accession>
<dbReference type="HOGENOM" id="CLU_177800_0_0_5"/>
<dbReference type="eggNOG" id="ENOG502ZKBU">
    <property type="taxonomic scope" value="Bacteria"/>
</dbReference>
<gene>
    <name evidence="1" type="ordered locus">mll2618</name>
</gene>
<name>Q98I11_RHILO</name>
<evidence type="ECO:0000313" key="2">
    <source>
        <dbReference type="Proteomes" id="UP000000552"/>
    </source>
</evidence>
<evidence type="ECO:0000313" key="1">
    <source>
        <dbReference type="EMBL" id="BAB49705.1"/>
    </source>
</evidence>
<protein>
    <submittedName>
        <fullName evidence="1">Mll2618 protein</fullName>
    </submittedName>
</protein>
<proteinExistence type="predicted"/>
<dbReference type="Proteomes" id="UP000000552">
    <property type="component" value="Chromosome"/>
</dbReference>
<sequence>MSARSVLSLPKAAARKVKQHGVLSMKKTLATTVALLAFLGTAYAASVQGTIQAVDPTTKSITLDDGKIYQLSPEAKIGKLKVGAKVAVTVDDKTGMVTSIKKAS</sequence>
<dbReference type="InterPro" id="IPR009780">
    <property type="entry name" value="DUF1344"/>
</dbReference>
<dbReference type="KEGG" id="mlo:mll2618"/>
<dbReference type="AlphaFoldDB" id="Q98I11"/>
<reference evidence="1 2" key="1">
    <citation type="journal article" date="2000" name="DNA Res.">
        <title>Complete genome structure of the nitrogen-fixing symbiotic bacterium Mesorhizobium loti.</title>
        <authorList>
            <person name="Kaneko T."/>
            <person name="Nakamura Y."/>
            <person name="Sato S."/>
            <person name="Asamizu E."/>
            <person name="Kato T."/>
            <person name="Sasamoto S."/>
            <person name="Watanabe A."/>
            <person name="Idesawa K."/>
            <person name="Ishikawa A."/>
            <person name="Kawashima K."/>
            <person name="Kimura T."/>
            <person name="Kishida Y."/>
            <person name="Kiyokawa C."/>
            <person name="Kohara M."/>
            <person name="Matsumoto M."/>
            <person name="Matsuno A."/>
            <person name="Mochizuki Y."/>
            <person name="Nakayama S."/>
            <person name="Nakazaki N."/>
            <person name="Shimpo S."/>
            <person name="Sugimoto M."/>
            <person name="Takeuchi C."/>
            <person name="Yamada M."/>
            <person name="Tabata S."/>
        </authorList>
    </citation>
    <scope>NUCLEOTIDE SEQUENCE [LARGE SCALE GENOMIC DNA]</scope>
    <source>
        <strain evidence="2">LMG 29417 / CECT 9101 / MAFF 303099</strain>
    </source>
</reference>
<organism evidence="1 2">
    <name type="scientific">Mesorhizobium japonicum (strain LMG 29417 / CECT 9101 / MAFF 303099)</name>
    <name type="common">Mesorhizobium loti (strain MAFF 303099)</name>
    <dbReference type="NCBI Taxonomy" id="266835"/>
    <lineage>
        <taxon>Bacteria</taxon>
        <taxon>Pseudomonadati</taxon>
        <taxon>Pseudomonadota</taxon>
        <taxon>Alphaproteobacteria</taxon>
        <taxon>Hyphomicrobiales</taxon>
        <taxon>Phyllobacteriaceae</taxon>
        <taxon>Mesorhizobium</taxon>
    </lineage>
</organism>
<dbReference type="Pfam" id="PF07076">
    <property type="entry name" value="DUF1344"/>
    <property type="match status" value="1"/>
</dbReference>